<proteinExistence type="predicted"/>
<keyword evidence="3" id="KW-1185">Reference proteome</keyword>
<comment type="caution">
    <text evidence="2">The sequence shown here is derived from an EMBL/GenBank/DDBJ whole genome shotgun (WGS) entry which is preliminary data.</text>
</comment>
<dbReference type="Proteomes" id="UP000827092">
    <property type="component" value="Unassembled WGS sequence"/>
</dbReference>
<dbReference type="SUPFAM" id="SSF51197">
    <property type="entry name" value="Clavaminate synthase-like"/>
    <property type="match status" value="1"/>
</dbReference>
<dbReference type="PROSITE" id="PS51184">
    <property type="entry name" value="JMJC"/>
    <property type="match status" value="1"/>
</dbReference>
<feature type="domain" description="JmjC" evidence="1">
    <location>
        <begin position="125"/>
        <end position="306"/>
    </location>
</feature>
<dbReference type="Pfam" id="PF13621">
    <property type="entry name" value="Cupin_8"/>
    <property type="match status" value="1"/>
</dbReference>
<organism evidence="2 3">
    <name type="scientific">Oedothorax gibbosus</name>
    <dbReference type="NCBI Taxonomy" id="931172"/>
    <lineage>
        <taxon>Eukaryota</taxon>
        <taxon>Metazoa</taxon>
        <taxon>Ecdysozoa</taxon>
        <taxon>Arthropoda</taxon>
        <taxon>Chelicerata</taxon>
        <taxon>Arachnida</taxon>
        <taxon>Araneae</taxon>
        <taxon>Araneomorphae</taxon>
        <taxon>Entelegynae</taxon>
        <taxon>Araneoidea</taxon>
        <taxon>Linyphiidae</taxon>
        <taxon>Erigoninae</taxon>
        <taxon>Oedothorax</taxon>
    </lineage>
</organism>
<dbReference type="PANTHER" id="PTHR12461:SF99">
    <property type="entry name" value="BIFUNCTIONAL PEPTIDASE AND (3S)-LYSYL HYDROXYLASE JMJD7"/>
    <property type="match status" value="1"/>
</dbReference>
<dbReference type="PANTHER" id="PTHR12461">
    <property type="entry name" value="HYPOXIA-INDUCIBLE FACTOR 1 ALPHA INHIBITOR-RELATED"/>
    <property type="match status" value="1"/>
</dbReference>
<evidence type="ECO:0000259" key="1">
    <source>
        <dbReference type="PROSITE" id="PS51184"/>
    </source>
</evidence>
<sequence length="313" mass="36476">MDLQKYKDIHPALLGELCEEYSDLLPSEIPVLHQAPDALSFLRNYVTPSIPFIVKNGIKHWPAIKKWSKEYLRSKLGDKTCTVAITPDGYADAVVEDMFMVAEEKSMTFNQFLDELENPQLSRVLYLQKQNNCLMDEYSCLVHDVDFHIPWATEAFGEFPEASNFWMGDRRAITSLHKDNYENLYCVVKGVKEFILYPPTASAWMPYGSFKTGKYHYENSSFKILDICNEVKWITMDPFVKITTNNPLYPLYSKTKEYVCNVCEGDILYLPALWFHHVRQSHACVAVNYWYEMNFLKYPYFCFLEKLGKLATS</sequence>
<dbReference type="Gene3D" id="2.60.120.10">
    <property type="entry name" value="Jelly Rolls"/>
    <property type="match status" value="1"/>
</dbReference>
<dbReference type="EMBL" id="JAFNEN010000023">
    <property type="protein sequence ID" value="KAG8199906.1"/>
    <property type="molecule type" value="Genomic_DNA"/>
</dbReference>
<dbReference type="InterPro" id="IPR041667">
    <property type="entry name" value="Cupin_8"/>
</dbReference>
<dbReference type="SMART" id="SM00558">
    <property type="entry name" value="JmjC"/>
    <property type="match status" value="1"/>
</dbReference>
<dbReference type="AlphaFoldDB" id="A0AAV6VVT9"/>
<evidence type="ECO:0000313" key="3">
    <source>
        <dbReference type="Proteomes" id="UP000827092"/>
    </source>
</evidence>
<name>A0AAV6VVT9_9ARAC</name>
<dbReference type="InterPro" id="IPR014710">
    <property type="entry name" value="RmlC-like_jellyroll"/>
</dbReference>
<dbReference type="InterPro" id="IPR003347">
    <property type="entry name" value="JmjC_dom"/>
</dbReference>
<protein>
    <recommendedName>
        <fullName evidence="1">JmjC domain-containing protein</fullName>
    </recommendedName>
</protein>
<gene>
    <name evidence="2" type="ORF">JTE90_015893</name>
</gene>
<reference evidence="2 3" key="1">
    <citation type="journal article" date="2022" name="Nat. Ecol. Evol.">
        <title>A masculinizing supergene underlies an exaggerated male reproductive morph in a spider.</title>
        <authorList>
            <person name="Hendrickx F."/>
            <person name="De Corte Z."/>
            <person name="Sonet G."/>
            <person name="Van Belleghem S.M."/>
            <person name="Kostlbacher S."/>
            <person name="Vangestel C."/>
        </authorList>
    </citation>
    <scope>NUCLEOTIDE SEQUENCE [LARGE SCALE GENOMIC DNA]</scope>
    <source>
        <strain evidence="2">W744_W776</strain>
    </source>
</reference>
<evidence type="ECO:0000313" key="2">
    <source>
        <dbReference type="EMBL" id="KAG8199906.1"/>
    </source>
</evidence>
<accession>A0AAV6VVT9</accession>